<dbReference type="SUPFAM" id="SSF51120">
    <property type="entry name" value="beta-Roll"/>
    <property type="match status" value="1"/>
</dbReference>
<dbReference type="InterPro" id="IPR001343">
    <property type="entry name" value="Hemolysn_Ca-bd"/>
</dbReference>
<organism evidence="1 2">
    <name type="scientific">Azospirillum oryzae</name>
    <dbReference type="NCBI Taxonomy" id="286727"/>
    <lineage>
        <taxon>Bacteria</taxon>
        <taxon>Pseudomonadati</taxon>
        <taxon>Pseudomonadota</taxon>
        <taxon>Alphaproteobacteria</taxon>
        <taxon>Rhodospirillales</taxon>
        <taxon>Azospirillaceae</taxon>
        <taxon>Azospirillum</taxon>
    </lineage>
</organism>
<reference evidence="1 2" key="1">
    <citation type="submission" date="2017-04" db="EMBL/GenBank/DDBJ databases">
        <authorList>
            <person name="Afonso C.L."/>
            <person name="Miller P.J."/>
            <person name="Scott M.A."/>
            <person name="Spackman E."/>
            <person name="Goraichik I."/>
            <person name="Dimitrov K.M."/>
            <person name="Suarez D.L."/>
            <person name="Swayne D.E."/>
        </authorList>
    </citation>
    <scope>NUCLEOTIDE SEQUENCE [LARGE SCALE GENOMIC DNA]</scope>
    <source>
        <strain evidence="1 2">A2P</strain>
    </source>
</reference>
<evidence type="ECO:0000313" key="2">
    <source>
        <dbReference type="Proteomes" id="UP000192936"/>
    </source>
</evidence>
<dbReference type="InterPro" id="IPR011049">
    <property type="entry name" value="Serralysin-like_metalloprot_C"/>
</dbReference>
<dbReference type="RefSeq" id="WP_085086232.1">
    <property type="nucleotide sequence ID" value="NZ_FXAK01000005.1"/>
</dbReference>
<protein>
    <recommendedName>
        <fullName evidence="3">Calcium-binding protein</fullName>
    </recommendedName>
</protein>
<dbReference type="PRINTS" id="PR00313">
    <property type="entry name" value="CABNDNGRPT"/>
</dbReference>
<dbReference type="Gene3D" id="2.150.10.10">
    <property type="entry name" value="Serralysin-like metalloprotease, C-terminal"/>
    <property type="match status" value="1"/>
</dbReference>
<dbReference type="AlphaFoldDB" id="A0A1X7FFX1"/>
<dbReference type="Proteomes" id="UP000192936">
    <property type="component" value="Unassembled WGS sequence"/>
</dbReference>
<name>A0A1X7FFX1_9PROT</name>
<evidence type="ECO:0000313" key="1">
    <source>
        <dbReference type="EMBL" id="SMF51272.1"/>
    </source>
</evidence>
<evidence type="ECO:0008006" key="3">
    <source>
        <dbReference type="Google" id="ProtNLM"/>
    </source>
</evidence>
<proteinExistence type="predicted"/>
<sequence>MTTVVANVSINLSGSGDTAGIVYDNYSLLSQSSSQIAFRYTLNGAPVMDITVTGSFNITDYNVSGRITSVSATLPGGSSLLSFSNANISFSSVYSLSYALTTQNILSGSDQIFGSSYADRLYGYNGNDYISGGGGDDLFNGGYGVDTIDGGDGVDTVISSQSYAPNKLMGYGGQSAVIDRLNGSDLIRNVEYIRFSDRTVSASSATTFDAMSYLAANRDLAAAFGTDGTAAFYHYVQTGHLENRSTTFDAASYLAANRDLAAAFGTNTAAATEHYIVFGRSEGRSTTFNAMSYIAANPDLIRAFGTDTTAAALHYASNGRLEGRTTTFNAAAYLARNPDVQRALGSTEAAAATHYVTFGYREGRSTAPLSTTGRAAPMLEPDGISGTLAAIS</sequence>
<dbReference type="EMBL" id="FXAK01000005">
    <property type="protein sequence ID" value="SMF51272.1"/>
    <property type="molecule type" value="Genomic_DNA"/>
</dbReference>
<dbReference type="GO" id="GO:0005509">
    <property type="term" value="F:calcium ion binding"/>
    <property type="evidence" value="ECO:0007669"/>
    <property type="project" value="InterPro"/>
</dbReference>
<dbReference type="STRING" id="286727.SAMN02982917_2782"/>
<dbReference type="OrthoDB" id="7297357at2"/>
<accession>A0A1X7FFX1</accession>
<gene>
    <name evidence="1" type="ORF">SAMN02982917_2782</name>
</gene>
<dbReference type="Pfam" id="PF00353">
    <property type="entry name" value="HemolysinCabind"/>
    <property type="match status" value="1"/>
</dbReference>